<accession>A0A2K3CVZ9</accession>
<feature type="region of interest" description="Disordered" evidence="1">
    <location>
        <begin position="283"/>
        <end position="341"/>
    </location>
</feature>
<dbReference type="SUPFAM" id="SSF48403">
    <property type="entry name" value="Ankyrin repeat"/>
    <property type="match status" value="1"/>
</dbReference>
<evidence type="ECO:0000256" key="2">
    <source>
        <dbReference type="SAM" id="Phobius"/>
    </source>
</evidence>
<feature type="compositionally biased region" description="Low complexity" evidence="1">
    <location>
        <begin position="283"/>
        <end position="301"/>
    </location>
</feature>
<protein>
    <submittedName>
        <fullName evidence="3">Uncharacterized protein</fullName>
    </submittedName>
</protein>
<dbReference type="AlphaFoldDB" id="A0A2K3CVZ9"/>
<organism evidence="3 4">
    <name type="scientific">Chlamydomonas reinhardtii</name>
    <name type="common">Chlamydomonas smithii</name>
    <dbReference type="NCBI Taxonomy" id="3055"/>
    <lineage>
        <taxon>Eukaryota</taxon>
        <taxon>Viridiplantae</taxon>
        <taxon>Chlorophyta</taxon>
        <taxon>core chlorophytes</taxon>
        <taxon>Chlorophyceae</taxon>
        <taxon>CS clade</taxon>
        <taxon>Chlamydomonadales</taxon>
        <taxon>Chlamydomonadaceae</taxon>
        <taxon>Chlamydomonas</taxon>
    </lineage>
</organism>
<feature type="transmembrane region" description="Helical" evidence="2">
    <location>
        <begin position="687"/>
        <end position="708"/>
    </location>
</feature>
<dbReference type="Gramene" id="PNW72455">
    <property type="protein sequence ID" value="PNW72455"/>
    <property type="gene ID" value="CHLRE_16g681690v5"/>
</dbReference>
<dbReference type="Gene3D" id="1.25.40.20">
    <property type="entry name" value="Ankyrin repeat-containing domain"/>
    <property type="match status" value="1"/>
</dbReference>
<name>A0A2K3CVZ9_CHLRE</name>
<sequence length="841" mass="83566">MLPVECGGGADELAPASPSAAARVAGCWPLSAFSSPRRPAKAGSVTSASAPVTPGVAKASGMSAAAAADGAAGVTDTLAAPRSSAGLLSLPADVLQRVLVDTAHANLAAQQLRQQLKQQEAVSVAASARAAAVGGGAGVPNVAAAIGAPVQAAGDAVMPLRPQETDTHRHCRRSFRWQCHHVPAASAAAACRGLRDAWRAALCDPSAMAQLLVARCGRRGVAALHVYGMPAARIRPTRVVAVPPRSGYVVMQETLVFLGPPRISRDGLEAYCMLQGAGPAGAAGSSGCSSGRSSTRNSSGGASCGGAGTRSREGGGRGGADPAGDDVKQPQRQGQREPRAQLGCTSPCLRALLRGLPPERHNEAVMALVRALAAQGGLGDLELPPAGPPWGQPPLADAPPVAAISRPPTPPGLAPVQDEIIFLPAAAFGRGRGYYAAFRPQLQPPTQHGQQQAAATAATAGRVGRGPAAAAAAALLRGAAAWDHGDLVRALVGAGAPAFALAEGLLGACEGGHVGLARELLAALGVPMPLGATTHTGATMDATAGEGSGHLLVSAAPLPHPPLPLGRPASPASRERQAALLVAPLAAASQGRSAGHTALVRLLLAVGADPRAEHSEALACAAACGNRPAMRQLLAAGADPRAAGTLHPLVSAAEFLRLGSVLSLLATGAFSVRDLAGAARKLLIPPFLSTCVSGVTLVMSWLLVAALLLAASAPLVMVCVLACLWNGLWVVSALSVVAYGLMLALGAAAVGLVAGLALAAWGTGAALFVRFIIRALRRRMALDSGRAAGRLAVLGPTGSVAMLLQVDGAGVGGMGPAQGAAVGLAGLVGAEAALAGVVGHM</sequence>
<keyword evidence="2" id="KW-1133">Transmembrane helix</keyword>
<keyword evidence="2" id="KW-0472">Membrane</keyword>
<dbReference type="Proteomes" id="UP000006906">
    <property type="component" value="Chromosome 16"/>
</dbReference>
<dbReference type="InterPro" id="IPR036770">
    <property type="entry name" value="Ankyrin_rpt-contain_sf"/>
</dbReference>
<keyword evidence="2" id="KW-0812">Transmembrane</keyword>
<feature type="transmembrane region" description="Helical" evidence="2">
    <location>
        <begin position="747"/>
        <end position="773"/>
    </location>
</feature>
<keyword evidence="4" id="KW-1185">Reference proteome</keyword>
<dbReference type="RefSeq" id="XP_042916250.1">
    <property type="nucleotide sequence ID" value="XM_043071440.1"/>
</dbReference>
<feature type="compositionally biased region" description="Basic and acidic residues" evidence="1">
    <location>
        <begin position="325"/>
        <end position="339"/>
    </location>
</feature>
<proteinExistence type="predicted"/>
<reference evidence="3 4" key="1">
    <citation type="journal article" date="2007" name="Science">
        <title>The Chlamydomonas genome reveals the evolution of key animal and plant functions.</title>
        <authorList>
            <person name="Merchant S.S."/>
            <person name="Prochnik S.E."/>
            <person name="Vallon O."/>
            <person name="Harris E.H."/>
            <person name="Karpowicz S.J."/>
            <person name="Witman G.B."/>
            <person name="Terry A."/>
            <person name="Salamov A."/>
            <person name="Fritz-Laylin L.K."/>
            <person name="Marechal-Drouard L."/>
            <person name="Marshall W.F."/>
            <person name="Qu L.H."/>
            <person name="Nelson D.R."/>
            <person name="Sanderfoot A.A."/>
            <person name="Spalding M.H."/>
            <person name="Kapitonov V.V."/>
            <person name="Ren Q."/>
            <person name="Ferris P."/>
            <person name="Lindquist E."/>
            <person name="Shapiro H."/>
            <person name="Lucas S.M."/>
            <person name="Grimwood J."/>
            <person name="Schmutz J."/>
            <person name="Cardol P."/>
            <person name="Cerutti H."/>
            <person name="Chanfreau G."/>
            <person name="Chen C.L."/>
            <person name="Cognat V."/>
            <person name="Croft M.T."/>
            <person name="Dent R."/>
            <person name="Dutcher S."/>
            <person name="Fernandez E."/>
            <person name="Fukuzawa H."/>
            <person name="Gonzalez-Ballester D."/>
            <person name="Gonzalez-Halphen D."/>
            <person name="Hallmann A."/>
            <person name="Hanikenne M."/>
            <person name="Hippler M."/>
            <person name="Inwood W."/>
            <person name="Jabbari K."/>
            <person name="Kalanon M."/>
            <person name="Kuras R."/>
            <person name="Lefebvre P.A."/>
            <person name="Lemaire S.D."/>
            <person name="Lobanov A.V."/>
            <person name="Lohr M."/>
            <person name="Manuell A."/>
            <person name="Meier I."/>
            <person name="Mets L."/>
            <person name="Mittag M."/>
            <person name="Mittelmeier T."/>
            <person name="Moroney J.V."/>
            <person name="Moseley J."/>
            <person name="Napoli C."/>
            <person name="Nedelcu A.M."/>
            <person name="Niyogi K."/>
            <person name="Novoselov S.V."/>
            <person name="Paulsen I.T."/>
            <person name="Pazour G."/>
            <person name="Purton S."/>
            <person name="Ral J.P."/>
            <person name="Riano-Pachon D.M."/>
            <person name="Riekhof W."/>
            <person name="Rymarquis L."/>
            <person name="Schroda M."/>
            <person name="Stern D."/>
            <person name="Umen J."/>
            <person name="Willows R."/>
            <person name="Wilson N."/>
            <person name="Zimmer S.L."/>
            <person name="Allmer J."/>
            <person name="Balk J."/>
            <person name="Bisova K."/>
            <person name="Chen C.J."/>
            <person name="Elias M."/>
            <person name="Gendler K."/>
            <person name="Hauser C."/>
            <person name="Lamb M.R."/>
            <person name="Ledford H."/>
            <person name="Long J.C."/>
            <person name="Minagawa J."/>
            <person name="Page M.D."/>
            <person name="Pan J."/>
            <person name="Pootakham W."/>
            <person name="Roje S."/>
            <person name="Rose A."/>
            <person name="Stahlberg E."/>
            <person name="Terauchi A.M."/>
            <person name="Yang P."/>
            <person name="Ball S."/>
            <person name="Bowler C."/>
            <person name="Dieckmann C.L."/>
            <person name="Gladyshev V.N."/>
            <person name="Green P."/>
            <person name="Jorgensen R."/>
            <person name="Mayfield S."/>
            <person name="Mueller-Roeber B."/>
            <person name="Rajamani S."/>
            <person name="Sayre R.T."/>
            <person name="Brokstein P."/>
            <person name="Dubchak I."/>
            <person name="Goodstein D."/>
            <person name="Hornick L."/>
            <person name="Huang Y.W."/>
            <person name="Jhaveri J."/>
            <person name="Luo Y."/>
            <person name="Martinez D."/>
            <person name="Ngau W.C."/>
            <person name="Otillar B."/>
            <person name="Poliakov A."/>
            <person name="Porter A."/>
            <person name="Szajkowski L."/>
            <person name="Werner G."/>
            <person name="Zhou K."/>
            <person name="Grigoriev I.V."/>
            <person name="Rokhsar D.S."/>
            <person name="Grossman A.R."/>
        </authorList>
    </citation>
    <scope>NUCLEOTIDE SEQUENCE [LARGE SCALE GENOMIC DNA]</scope>
    <source>
        <strain evidence="4">CC-503</strain>
    </source>
</reference>
<dbReference type="InParanoid" id="A0A2K3CVZ9"/>
<evidence type="ECO:0000313" key="4">
    <source>
        <dbReference type="Proteomes" id="UP000006906"/>
    </source>
</evidence>
<dbReference type="GeneID" id="5724486"/>
<dbReference type="EMBL" id="CM008977">
    <property type="protein sequence ID" value="PNW72455.1"/>
    <property type="molecule type" value="Genomic_DNA"/>
</dbReference>
<feature type="transmembrane region" description="Helical" evidence="2">
    <location>
        <begin position="715"/>
        <end position="741"/>
    </location>
</feature>
<gene>
    <name evidence="3" type="ORF">CHLRE_16g681690v5</name>
</gene>
<dbReference type="KEGG" id="cre:CHLRE_16g681690v5"/>
<evidence type="ECO:0000256" key="1">
    <source>
        <dbReference type="SAM" id="MobiDB-lite"/>
    </source>
</evidence>
<dbReference type="OrthoDB" id="560140at2759"/>
<evidence type="ECO:0000313" key="3">
    <source>
        <dbReference type="EMBL" id="PNW72455.1"/>
    </source>
</evidence>